<dbReference type="RefSeq" id="WP_127725142.1">
    <property type="nucleotide sequence ID" value="NZ_RLIH01000016.1"/>
</dbReference>
<dbReference type="EMBL" id="RLIH01000016">
    <property type="protein sequence ID" value="RVU54029.1"/>
    <property type="molecule type" value="Genomic_DNA"/>
</dbReference>
<evidence type="ECO:0000256" key="3">
    <source>
        <dbReference type="ARBA" id="ARBA00023163"/>
    </source>
</evidence>
<protein>
    <submittedName>
        <fullName evidence="6">DNA-binding response regulator</fullName>
    </submittedName>
</protein>
<keyword evidence="7" id="KW-1185">Reference proteome</keyword>
<comment type="caution">
    <text evidence="6">The sequence shown here is derived from an EMBL/GenBank/DDBJ whole genome shotgun (WGS) entry which is preliminary data.</text>
</comment>
<dbReference type="PRINTS" id="PR00038">
    <property type="entry name" value="HTHLUXR"/>
</dbReference>
<proteinExistence type="predicted"/>
<reference evidence="6 7" key="1">
    <citation type="submission" date="2018-11" db="EMBL/GenBank/DDBJ databases">
        <title>Genome sequencing and assembly of Anaerosphaera sp. nov., GS7-6-2.</title>
        <authorList>
            <person name="Rettenmaier R."/>
            <person name="Liebl W."/>
            <person name="Zverlov V."/>
        </authorList>
    </citation>
    <scope>NUCLEOTIDE SEQUENCE [LARGE SCALE GENOMIC DNA]</scope>
    <source>
        <strain evidence="6 7">GS7-6-2</strain>
    </source>
</reference>
<dbReference type="GO" id="GO:0003677">
    <property type="term" value="F:DNA binding"/>
    <property type="evidence" value="ECO:0007669"/>
    <property type="project" value="UniProtKB-KW"/>
</dbReference>
<evidence type="ECO:0000256" key="1">
    <source>
        <dbReference type="ARBA" id="ARBA00023015"/>
    </source>
</evidence>
<dbReference type="Pfam" id="PF00196">
    <property type="entry name" value="GerE"/>
    <property type="match status" value="1"/>
</dbReference>
<dbReference type="PROSITE" id="PS50043">
    <property type="entry name" value="HTH_LUXR_2"/>
    <property type="match status" value="1"/>
</dbReference>
<dbReference type="InterPro" id="IPR016032">
    <property type="entry name" value="Sig_transdc_resp-reg_C-effctor"/>
</dbReference>
<name>A0A437S4U2_9FIRM</name>
<evidence type="ECO:0000313" key="7">
    <source>
        <dbReference type="Proteomes" id="UP000288812"/>
    </source>
</evidence>
<evidence type="ECO:0000256" key="4">
    <source>
        <dbReference type="SAM" id="Coils"/>
    </source>
</evidence>
<dbReference type="Gene3D" id="3.40.50.2300">
    <property type="match status" value="1"/>
</dbReference>
<dbReference type="GO" id="GO:0006355">
    <property type="term" value="P:regulation of DNA-templated transcription"/>
    <property type="evidence" value="ECO:0007669"/>
    <property type="project" value="InterPro"/>
</dbReference>
<dbReference type="SUPFAM" id="SSF46894">
    <property type="entry name" value="C-terminal effector domain of the bipartite response regulators"/>
    <property type="match status" value="1"/>
</dbReference>
<dbReference type="PANTHER" id="PTHR43214:SF41">
    <property type="entry name" value="NITRATE_NITRITE RESPONSE REGULATOR PROTEIN NARP"/>
    <property type="match status" value="1"/>
</dbReference>
<dbReference type="InterPro" id="IPR000792">
    <property type="entry name" value="Tscrpt_reg_LuxR_C"/>
</dbReference>
<dbReference type="PANTHER" id="PTHR43214">
    <property type="entry name" value="TWO-COMPONENT RESPONSE REGULATOR"/>
    <property type="match status" value="1"/>
</dbReference>
<organism evidence="6 7">
    <name type="scientific">Anaerosphaera multitolerans</name>
    <dbReference type="NCBI Taxonomy" id="2487351"/>
    <lineage>
        <taxon>Bacteria</taxon>
        <taxon>Bacillati</taxon>
        <taxon>Bacillota</taxon>
        <taxon>Tissierellia</taxon>
        <taxon>Tissierellales</taxon>
        <taxon>Peptoniphilaceae</taxon>
        <taxon>Anaerosphaera</taxon>
    </lineage>
</organism>
<evidence type="ECO:0000259" key="5">
    <source>
        <dbReference type="PROSITE" id="PS50043"/>
    </source>
</evidence>
<keyword evidence="2 6" id="KW-0238">DNA-binding</keyword>
<evidence type="ECO:0000313" key="6">
    <source>
        <dbReference type="EMBL" id="RVU54029.1"/>
    </source>
</evidence>
<sequence>MREIYLNLEEEILELGVEKLLEPQYIIKKTDSYKNLNATELLLTDKNIIRDYTIILFNSMEIALYSQAKIKLLKGVSRKELLEAVKVLMYNGDYVQEKIKSEEENLQKIESNIMKLNHRHRQLVSKILEGKTNREIAVDLFLSEKTIKNNLTELYKILSVKNRIELIKKCKKSD</sequence>
<dbReference type="Proteomes" id="UP000288812">
    <property type="component" value="Unassembled WGS sequence"/>
</dbReference>
<evidence type="ECO:0000256" key="2">
    <source>
        <dbReference type="ARBA" id="ARBA00023125"/>
    </source>
</evidence>
<dbReference type="CDD" id="cd06170">
    <property type="entry name" value="LuxR_C_like"/>
    <property type="match status" value="1"/>
</dbReference>
<dbReference type="AlphaFoldDB" id="A0A437S4U2"/>
<dbReference type="SMART" id="SM00421">
    <property type="entry name" value="HTH_LUXR"/>
    <property type="match status" value="1"/>
</dbReference>
<dbReference type="InterPro" id="IPR039420">
    <property type="entry name" value="WalR-like"/>
</dbReference>
<keyword evidence="4" id="KW-0175">Coiled coil</keyword>
<dbReference type="OrthoDB" id="9779069at2"/>
<feature type="domain" description="HTH luxR-type" evidence="5">
    <location>
        <begin position="109"/>
        <end position="174"/>
    </location>
</feature>
<keyword evidence="3" id="KW-0804">Transcription</keyword>
<gene>
    <name evidence="6" type="ORF">EF514_09160</name>
</gene>
<keyword evidence="1" id="KW-0805">Transcription regulation</keyword>
<accession>A0A437S4U2</accession>
<feature type="coiled-coil region" evidence="4">
    <location>
        <begin position="99"/>
        <end position="126"/>
    </location>
</feature>